<organism evidence="2 3">
    <name type="scientific">Aeromicrobium alkaliterrae</name>
    <dbReference type="NCBI Taxonomy" id="302168"/>
    <lineage>
        <taxon>Bacteria</taxon>
        <taxon>Bacillati</taxon>
        <taxon>Actinomycetota</taxon>
        <taxon>Actinomycetes</taxon>
        <taxon>Propionibacteriales</taxon>
        <taxon>Nocardioidaceae</taxon>
        <taxon>Aeromicrobium</taxon>
    </lineage>
</organism>
<feature type="transmembrane region" description="Helical" evidence="1">
    <location>
        <begin position="21"/>
        <end position="46"/>
    </location>
</feature>
<gene>
    <name evidence="2" type="ORF">GCM10009710_05610</name>
</gene>
<comment type="caution">
    <text evidence="2">The sequence shown here is derived from an EMBL/GenBank/DDBJ whole genome shotgun (WGS) entry which is preliminary data.</text>
</comment>
<accession>A0ABN2JHX3</accession>
<keyword evidence="3" id="KW-1185">Reference proteome</keyword>
<keyword evidence="1" id="KW-1133">Transmembrane helix</keyword>
<dbReference type="Gene3D" id="3.10.450.50">
    <property type="match status" value="1"/>
</dbReference>
<evidence type="ECO:0008006" key="4">
    <source>
        <dbReference type="Google" id="ProtNLM"/>
    </source>
</evidence>
<evidence type="ECO:0000256" key="1">
    <source>
        <dbReference type="SAM" id="Phobius"/>
    </source>
</evidence>
<dbReference type="InterPro" id="IPR032710">
    <property type="entry name" value="NTF2-like_dom_sf"/>
</dbReference>
<protein>
    <recommendedName>
        <fullName evidence="4">Nuclear transport factor 2 family protein</fullName>
    </recommendedName>
</protein>
<name>A0ABN2JHX3_9ACTN</name>
<evidence type="ECO:0000313" key="3">
    <source>
        <dbReference type="Proteomes" id="UP001501057"/>
    </source>
</evidence>
<proteinExistence type="predicted"/>
<evidence type="ECO:0000313" key="2">
    <source>
        <dbReference type="EMBL" id="GAA1727847.1"/>
    </source>
</evidence>
<reference evidence="2 3" key="1">
    <citation type="journal article" date="2019" name="Int. J. Syst. Evol. Microbiol.">
        <title>The Global Catalogue of Microorganisms (GCM) 10K type strain sequencing project: providing services to taxonomists for standard genome sequencing and annotation.</title>
        <authorList>
            <consortium name="The Broad Institute Genomics Platform"/>
            <consortium name="The Broad Institute Genome Sequencing Center for Infectious Disease"/>
            <person name="Wu L."/>
            <person name="Ma J."/>
        </authorList>
    </citation>
    <scope>NUCLEOTIDE SEQUENCE [LARGE SCALE GENOMIC DNA]</scope>
    <source>
        <strain evidence="2 3">JCM 13518</strain>
    </source>
</reference>
<dbReference type="EMBL" id="BAAAME010000002">
    <property type="protein sequence ID" value="GAA1727847.1"/>
    <property type="molecule type" value="Genomic_DNA"/>
</dbReference>
<dbReference type="RefSeq" id="WP_344197512.1">
    <property type="nucleotide sequence ID" value="NZ_BAAAME010000002.1"/>
</dbReference>
<keyword evidence="1" id="KW-0472">Membrane</keyword>
<sequence length="199" mass="20742">MTIQVPPPAPSTPSARDGGKVALVAAIVVSALLLVGVAATALVLALGGSEANGDGNGNGNGGSAPAAQSPEEAVREFLDASNDLDCTVLAEHPITDFRSVETCEEQVEEAREQAEDSDLDFDSFAVEVDDLEVTSEDDDIATVLVEMTHTYAVAGEDTSYSTTSEFELERDGDRWVVVQDVHENADPALPADPVGPDGE</sequence>
<dbReference type="SUPFAM" id="SSF54427">
    <property type="entry name" value="NTF2-like"/>
    <property type="match status" value="1"/>
</dbReference>
<dbReference type="Proteomes" id="UP001501057">
    <property type="component" value="Unassembled WGS sequence"/>
</dbReference>
<keyword evidence="1" id="KW-0812">Transmembrane</keyword>